<keyword evidence="3 5" id="KW-1133">Transmembrane helix</keyword>
<sequence length="273" mass="30235">MRARTCCTGCLGSLLKLLNFLQTFAGVSIVIYSAWMLSQWNRRTGPDLTVSADPSQIEVGFHSAFENGLHLVLDKLPAPWFIYSFMGVGVMVCLITFIGHVAAEAVNGCCLCFYTLLTSILISLEAALVGYLILDKNWEKDLPLDPTGELARLRIFIEDNFDICRWIGISLVSIQALTLLLALILRAMVSSTREEWDSDDDYCVMRRPLIISGGQNPPLTSMDAKGIRSDIWSTRMREKYALNQAELGFNGVDPIGPMPTNAGTESRGRCCIL</sequence>
<protein>
    <submittedName>
        <fullName evidence="6">Tetraspanin-18</fullName>
    </submittedName>
</protein>
<dbReference type="GO" id="GO:0016020">
    <property type="term" value="C:membrane"/>
    <property type="evidence" value="ECO:0007669"/>
    <property type="project" value="UniProtKB-SubCell"/>
</dbReference>
<dbReference type="AlphaFoldDB" id="A0AAV9C6L9"/>
<name>A0AAV9C6L9_ACOCL</name>
<evidence type="ECO:0000313" key="6">
    <source>
        <dbReference type="EMBL" id="KAK1283913.1"/>
    </source>
</evidence>
<feature type="transmembrane region" description="Helical" evidence="5">
    <location>
        <begin position="20"/>
        <end position="38"/>
    </location>
</feature>
<gene>
    <name evidence="6" type="ORF">QJS10_CPB21g00197</name>
</gene>
<comment type="subcellular location">
    <subcellularLocation>
        <location evidence="1">Membrane</location>
        <topology evidence="1">Multi-pass membrane protein</topology>
    </subcellularLocation>
</comment>
<reference evidence="6" key="1">
    <citation type="journal article" date="2023" name="Nat. Commun.">
        <title>Diploid and tetraploid genomes of Acorus and the evolution of monocots.</title>
        <authorList>
            <person name="Ma L."/>
            <person name="Liu K.W."/>
            <person name="Li Z."/>
            <person name="Hsiao Y.Y."/>
            <person name="Qi Y."/>
            <person name="Fu T."/>
            <person name="Tang G.D."/>
            <person name="Zhang D."/>
            <person name="Sun W.H."/>
            <person name="Liu D.K."/>
            <person name="Li Y."/>
            <person name="Chen G.Z."/>
            <person name="Liu X.D."/>
            <person name="Liao X.Y."/>
            <person name="Jiang Y.T."/>
            <person name="Yu X."/>
            <person name="Hao Y."/>
            <person name="Huang J."/>
            <person name="Zhao X.W."/>
            <person name="Ke S."/>
            <person name="Chen Y.Y."/>
            <person name="Wu W.L."/>
            <person name="Hsu J.L."/>
            <person name="Lin Y.F."/>
            <person name="Huang M.D."/>
            <person name="Li C.Y."/>
            <person name="Huang L."/>
            <person name="Wang Z.W."/>
            <person name="Zhao X."/>
            <person name="Zhong W.Y."/>
            <person name="Peng D.H."/>
            <person name="Ahmad S."/>
            <person name="Lan S."/>
            <person name="Zhang J.S."/>
            <person name="Tsai W.C."/>
            <person name="Van de Peer Y."/>
            <person name="Liu Z.J."/>
        </authorList>
    </citation>
    <scope>NUCLEOTIDE SEQUENCE</scope>
    <source>
        <strain evidence="6">CP</strain>
    </source>
</reference>
<dbReference type="InterPro" id="IPR018499">
    <property type="entry name" value="Tetraspanin/Peripherin"/>
</dbReference>
<proteinExistence type="predicted"/>
<dbReference type="EMBL" id="JAUJYO010000021">
    <property type="protein sequence ID" value="KAK1283913.1"/>
    <property type="molecule type" value="Genomic_DNA"/>
</dbReference>
<evidence type="ECO:0000256" key="5">
    <source>
        <dbReference type="SAM" id="Phobius"/>
    </source>
</evidence>
<evidence type="ECO:0000256" key="2">
    <source>
        <dbReference type="ARBA" id="ARBA00022692"/>
    </source>
</evidence>
<accession>A0AAV9C6L9</accession>
<comment type="caution">
    <text evidence="6">The sequence shown here is derived from an EMBL/GenBank/DDBJ whole genome shotgun (WGS) entry which is preliminary data.</text>
</comment>
<evidence type="ECO:0000256" key="1">
    <source>
        <dbReference type="ARBA" id="ARBA00004141"/>
    </source>
</evidence>
<dbReference type="Proteomes" id="UP001180020">
    <property type="component" value="Unassembled WGS sequence"/>
</dbReference>
<keyword evidence="2 5" id="KW-0812">Transmembrane</keyword>
<keyword evidence="7" id="KW-1185">Reference proteome</keyword>
<evidence type="ECO:0000256" key="3">
    <source>
        <dbReference type="ARBA" id="ARBA00022989"/>
    </source>
</evidence>
<evidence type="ECO:0000256" key="4">
    <source>
        <dbReference type="ARBA" id="ARBA00023136"/>
    </source>
</evidence>
<reference evidence="6" key="2">
    <citation type="submission" date="2023-06" db="EMBL/GenBank/DDBJ databases">
        <authorList>
            <person name="Ma L."/>
            <person name="Liu K.-W."/>
            <person name="Li Z."/>
            <person name="Hsiao Y.-Y."/>
            <person name="Qi Y."/>
            <person name="Fu T."/>
            <person name="Tang G."/>
            <person name="Zhang D."/>
            <person name="Sun W.-H."/>
            <person name="Liu D.-K."/>
            <person name="Li Y."/>
            <person name="Chen G.-Z."/>
            <person name="Liu X.-D."/>
            <person name="Liao X.-Y."/>
            <person name="Jiang Y.-T."/>
            <person name="Yu X."/>
            <person name="Hao Y."/>
            <person name="Huang J."/>
            <person name="Zhao X.-W."/>
            <person name="Ke S."/>
            <person name="Chen Y.-Y."/>
            <person name="Wu W.-L."/>
            <person name="Hsu J.-L."/>
            <person name="Lin Y.-F."/>
            <person name="Huang M.-D."/>
            <person name="Li C.-Y."/>
            <person name="Huang L."/>
            <person name="Wang Z.-W."/>
            <person name="Zhao X."/>
            <person name="Zhong W.-Y."/>
            <person name="Peng D.-H."/>
            <person name="Ahmad S."/>
            <person name="Lan S."/>
            <person name="Zhang J.-S."/>
            <person name="Tsai W.-C."/>
            <person name="Van De Peer Y."/>
            <person name="Liu Z.-J."/>
        </authorList>
    </citation>
    <scope>NUCLEOTIDE SEQUENCE</scope>
    <source>
        <strain evidence="6">CP</strain>
        <tissue evidence="6">Leaves</tissue>
    </source>
</reference>
<feature type="transmembrane region" description="Helical" evidence="5">
    <location>
        <begin position="166"/>
        <end position="185"/>
    </location>
</feature>
<evidence type="ECO:0000313" key="7">
    <source>
        <dbReference type="Proteomes" id="UP001180020"/>
    </source>
</evidence>
<feature type="transmembrane region" description="Helical" evidence="5">
    <location>
        <begin position="80"/>
        <end position="99"/>
    </location>
</feature>
<feature type="transmembrane region" description="Helical" evidence="5">
    <location>
        <begin position="111"/>
        <end position="134"/>
    </location>
</feature>
<keyword evidence="4 5" id="KW-0472">Membrane</keyword>
<organism evidence="6 7">
    <name type="scientific">Acorus calamus</name>
    <name type="common">Sweet flag</name>
    <dbReference type="NCBI Taxonomy" id="4465"/>
    <lineage>
        <taxon>Eukaryota</taxon>
        <taxon>Viridiplantae</taxon>
        <taxon>Streptophyta</taxon>
        <taxon>Embryophyta</taxon>
        <taxon>Tracheophyta</taxon>
        <taxon>Spermatophyta</taxon>
        <taxon>Magnoliopsida</taxon>
        <taxon>Liliopsida</taxon>
        <taxon>Acoraceae</taxon>
        <taxon>Acorus</taxon>
    </lineage>
</organism>
<dbReference type="Pfam" id="PF00335">
    <property type="entry name" value="Tetraspanin"/>
    <property type="match status" value="1"/>
</dbReference>